<dbReference type="NCBIfam" id="TIGR00254">
    <property type="entry name" value="GGDEF"/>
    <property type="match status" value="1"/>
</dbReference>
<evidence type="ECO:0000259" key="4">
    <source>
        <dbReference type="PROSITE" id="PS50887"/>
    </source>
</evidence>
<feature type="non-terminal residue" evidence="5">
    <location>
        <position position="317"/>
    </location>
</feature>
<dbReference type="SMART" id="SM00267">
    <property type="entry name" value="GGDEF"/>
    <property type="match status" value="1"/>
</dbReference>
<dbReference type="SUPFAM" id="SSF55073">
    <property type="entry name" value="Nucleotide cyclase"/>
    <property type="match status" value="1"/>
</dbReference>
<dbReference type="EMBL" id="DRNF01000079">
    <property type="protein sequence ID" value="HHJ80227.1"/>
    <property type="molecule type" value="Genomic_DNA"/>
</dbReference>
<gene>
    <name evidence="5" type="ORF">ENJ65_01185</name>
</gene>
<dbReference type="InterPro" id="IPR050469">
    <property type="entry name" value="Diguanylate_Cyclase"/>
</dbReference>
<dbReference type="GO" id="GO:1902201">
    <property type="term" value="P:negative regulation of bacterial-type flagellum-dependent cell motility"/>
    <property type="evidence" value="ECO:0007669"/>
    <property type="project" value="TreeGrafter"/>
</dbReference>
<dbReference type="CDD" id="cd01949">
    <property type="entry name" value="GGDEF"/>
    <property type="match status" value="1"/>
</dbReference>
<dbReference type="Pfam" id="PF00990">
    <property type="entry name" value="GGDEF"/>
    <property type="match status" value="1"/>
</dbReference>
<dbReference type="Gene3D" id="3.30.70.270">
    <property type="match status" value="1"/>
</dbReference>
<dbReference type="PROSITE" id="PS50887">
    <property type="entry name" value="GGDEF"/>
    <property type="match status" value="1"/>
</dbReference>
<comment type="catalytic activity">
    <reaction evidence="2">
        <text>2 GTP = 3',3'-c-di-GMP + 2 diphosphate</text>
        <dbReference type="Rhea" id="RHEA:24898"/>
        <dbReference type="ChEBI" id="CHEBI:33019"/>
        <dbReference type="ChEBI" id="CHEBI:37565"/>
        <dbReference type="ChEBI" id="CHEBI:58805"/>
        <dbReference type="EC" id="2.7.7.65"/>
    </reaction>
</comment>
<dbReference type="GO" id="GO:0043709">
    <property type="term" value="P:cell adhesion involved in single-species biofilm formation"/>
    <property type="evidence" value="ECO:0007669"/>
    <property type="project" value="TreeGrafter"/>
</dbReference>
<dbReference type="PANTHER" id="PTHR45138:SF9">
    <property type="entry name" value="DIGUANYLATE CYCLASE DGCM-RELATED"/>
    <property type="match status" value="1"/>
</dbReference>
<keyword evidence="3" id="KW-0175">Coiled coil</keyword>
<dbReference type="SUPFAM" id="SSF55781">
    <property type="entry name" value="GAF domain-like"/>
    <property type="match status" value="1"/>
</dbReference>
<feature type="domain" description="GGDEF" evidence="4">
    <location>
        <begin position="246"/>
        <end position="317"/>
    </location>
</feature>
<dbReference type="Gene3D" id="3.30.450.40">
    <property type="match status" value="1"/>
</dbReference>
<accession>A0A832N4Q3</accession>
<organism evidence="5">
    <name type="scientific">Candidatus Tenderia electrophaga</name>
    <dbReference type="NCBI Taxonomy" id="1748243"/>
    <lineage>
        <taxon>Bacteria</taxon>
        <taxon>Pseudomonadati</taxon>
        <taxon>Pseudomonadota</taxon>
        <taxon>Gammaproteobacteria</taxon>
        <taxon>Candidatus Tenderiales</taxon>
        <taxon>Candidatus Tenderiaceae</taxon>
        <taxon>Candidatus Tenderia</taxon>
    </lineage>
</organism>
<dbReference type="InterPro" id="IPR043128">
    <property type="entry name" value="Rev_trsase/Diguanyl_cyclase"/>
</dbReference>
<dbReference type="InterPro" id="IPR029016">
    <property type="entry name" value="GAF-like_dom_sf"/>
</dbReference>
<sequence length="317" mass="35845">MRLCMLSLSRSQRVLPSSRVGMSRDQNAEARLLKQRLAEFMDEARANERKLRRFQALELKLVSLNSILELIDTLLNPDPAAVSWDQVSLLLFDPEYEVQRMFKDEGIQLEEKPTLMFVSGMEEMEALYSASLFPSLGAYRSSKHGRLFKHARKKPASVVLLPLVRYGRLIGSLNIGSYDADKFVRGVRTDFLEHFAAVVAICIENGINLERLKRQGLTDTLTAINNRRFFDQRIIEEVDAAGRSGKPLSCMLLDVDFFKRVNDTYGHQVGDLVLREVASIIRAQLRGSDVLSRYGGEEFSALLANTGIDEAEEVAER</sequence>
<dbReference type="GO" id="GO:0052621">
    <property type="term" value="F:diguanylate cyclase activity"/>
    <property type="evidence" value="ECO:0007669"/>
    <property type="project" value="UniProtKB-EC"/>
</dbReference>
<evidence type="ECO:0000256" key="2">
    <source>
        <dbReference type="ARBA" id="ARBA00034247"/>
    </source>
</evidence>
<feature type="coiled-coil region" evidence="3">
    <location>
        <begin position="23"/>
        <end position="50"/>
    </location>
</feature>
<evidence type="ECO:0000256" key="3">
    <source>
        <dbReference type="SAM" id="Coils"/>
    </source>
</evidence>
<protein>
    <recommendedName>
        <fullName evidence="1">diguanylate cyclase</fullName>
        <ecNumber evidence="1">2.7.7.65</ecNumber>
    </recommendedName>
</protein>
<evidence type="ECO:0000313" key="5">
    <source>
        <dbReference type="EMBL" id="HHJ80227.1"/>
    </source>
</evidence>
<dbReference type="Pfam" id="PF04340">
    <property type="entry name" value="DUF484"/>
    <property type="match status" value="1"/>
</dbReference>
<proteinExistence type="predicted"/>
<reference evidence="5" key="1">
    <citation type="journal article" date="2020" name="mSystems">
        <title>Genome- and Community-Level Interaction Insights into Carbon Utilization and Element Cycling Functions of Hydrothermarchaeota in Hydrothermal Sediment.</title>
        <authorList>
            <person name="Zhou Z."/>
            <person name="Liu Y."/>
            <person name="Xu W."/>
            <person name="Pan J."/>
            <person name="Luo Z.H."/>
            <person name="Li M."/>
        </authorList>
    </citation>
    <scope>NUCLEOTIDE SEQUENCE [LARGE SCALE GENOMIC DNA]</scope>
    <source>
        <strain evidence="5">HyVt-505</strain>
    </source>
</reference>
<evidence type="ECO:0000256" key="1">
    <source>
        <dbReference type="ARBA" id="ARBA00012528"/>
    </source>
</evidence>
<dbReference type="AlphaFoldDB" id="A0A832N4Q3"/>
<dbReference type="PANTHER" id="PTHR45138">
    <property type="entry name" value="REGULATORY COMPONENTS OF SENSORY TRANSDUCTION SYSTEM"/>
    <property type="match status" value="1"/>
</dbReference>
<dbReference type="InterPro" id="IPR000160">
    <property type="entry name" value="GGDEF_dom"/>
</dbReference>
<name>A0A832N4Q3_9GAMM</name>
<dbReference type="InterPro" id="IPR007435">
    <property type="entry name" value="DUF484"/>
</dbReference>
<dbReference type="Proteomes" id="UP000885832">
    <property type="component" value="Unassembled WGS sequence"/>
</dbReference>
<dbReference type="GO" id="GO:0005886">
    <property type="term" value="C:plasma membrane"/>
    <property type="evidence" value="ECO:0007669"/>
    <property type="project" value="TreeGrafter"/>
</dbReference>
<comment type="caution">
    <text evidence="5">The sequence shown here is derived from an EMBL/GenBank/DDBJ whole genome shotgun (WGS) entry which is preliminary data.</text>
</comment>
<dbReference type="InterPro" id="IPR029787">
    <property type="entry name" value="Nucleotide_cyclase"/>
</dbReference>
<dbReference type="EC" id="2.7.7.65" evidence="1"/>